<dbReference type="EMBL" id="JAUQYP010000001">
    <property type="protein sequence ID" value="MDO8106349.1"/>
    <property type="molecule type" value="Genomic_DNA"/>
</dbReference>
<evidence type="ECO:0000256" key="2">
    <source>
        <dbReference type="SAM" id="Phobius"/>
    </source>
</evidence>
<feature type="region of interest" description="Disordered" evidence="1">
    <location>
        <begin position="281"/>
        <end position="317"/>
    </location>
</feature>
<keyword evidence="2" id="KW-1133">Transmembrane helix</keyword>
<dbReference type="SUPFAM" id="SSF52833">
    <property type="entry name" value="Thioredoxin-like"/>
    <property type="match status" value="1"/>
</dbReference>
<reference evidence="3 4" key="1">
    <citation type="submission" date="2023-07" db="EMBL/GenBank/DDBJ databases">
        <title>Description of novel actinomycetes strains, isolated from tidal flat sediment.</title>
        <authorList>
            <person name="Lu C."/>
        </authorList>
    </citation>
    <scope>NUCLEOTIDE SEQUENCE [LARGE SCALE GENOMIC DNA]</scope>
    <source>
        <strain evidence="3 4">SYSU T00b441</strain>
    </source>
</reference>
<gene>
    <name evidence="3" type="ORF">Q6348_03965</name>
</gene>
<keyword evidence="2" id="KW-0812">Transmembrane</keyword>
<keyword evidence="2" id="KW-0472">Membrane</keyword>
<dbReference type="InterPro" id="IPR036249">
    <property type="entry name" value="Thioredoxin-like_sf"/>
</dbReference>
<protein>
    <recommendedName>
        <fullName evidence="5">Thioredoxin-like fold domain-containing protein</fullName>
    </recommendedName>
</protein>
<dbReference type="RefSeq" id="WP_304600022.1">
    <property type="nucleotide sequence ID" value="NZ_JAUQYP010000001.1"/>
</dbReference>
<proteinExistence type="predicted"/>
<evidence type="ECO:0008006" key="5">
    <source>
        <dbReference type="Google" id="ProtNLM"/>
    </source>
</evidence>
<dbReference type="Proteomes" id="UP001232536">
    <property type="component" value="Unassembled WGS sequence"/>
</dbReference>
<sequence>MPTQLTKAQLRALPKKQRREVARQVAREQRIAEQRRRRRRRNVVQVVAVVVAVGVLTGAVLGVRTWVAERNRGPLNMASDGILLSGYQGNVYGVPTGSVAQGGTPTANTPNRNLGVLDAVLYVDYSSPTASTLWSTAGPELVAGLKAETTSLEIHPIAPDGSASAVRSAAALACVAELDPNQALPAHQALVSGGADWTPASVMKALTDAGVKAPGLDGCITSGRFTGWVRESTARAARSVPFDVGSVTSTTLLLAGTAYTGAPDDAKAFASAYADAQAVVAKASASSSPSPTAGATSSPTSGATQAPSPSTSPTSGG</sequence>
<evidence type="ECO:0000256" key="1">
    <source>
        <dbReference type="SAM" id="MobiDB-lite"/>
    </source>
</evidence>
<comment type="caution">
    <text evidence="3">The sequence shown here is derived from an EMBL/GenBank/DDBJ whole genome shotgun (WGS) entry which is preliminary data.</text>
</comment>
<name>A0ABT9D693_9CELL</name>
<keyword evidence="4" id="KW-1185">Reference proteome</keyword>
<dbReference type="Gene3D" id="3.40.30.10">
    <property type="entry name" value="Glutaredoxin"/>
    <property type="match status" value="1"/>
</dbReference>
<accession>A0ABT9D693</accession>
<evidence type="ECO:0000313" key="3">
    <source>
        <dbReference type="EMBL" id="MDO8106349.1"/>
    </source>
</evidence>
<organism evidence="3 4">
    <name type="scientific">Actinotalea lenta</name>
    <dbReference type="NCBI Taxonomy" id="3064654"/>
    <lineage>
        <taxon>Bacteria</taxon>
        <taxon>Bacillati</taxon>
        <taxon>Actinomycetota</taxon>
        <taxon>Actinomycetes</taxon>
        <taxon>Micrococcales</taxon>
        <taxon>Cellulomonadaceae</taxon>
        <taxon>Actinotalea</taxon>
    </lineage>
</organism>
<evidence type="ECO:0000313" key="4">
    <source>
        <dbReference type="Proteomes" id="UP001232536"/>
    </source>
</evidence>
<feature type="transmembrane region" description="Helical" evidence="2">
    <location>
        <begin position="43"/>
        <end position="67"/>
    </location>
</feature>